<proteinExistence type="predicted"/>
<keyword evidence="1" id="KW-0812">Transmembrane</keyword>
<evidence type="ECO:0008006" key="4">
    <source>
        <dbReference type="Google" id="ProtNLM"/>
    </source>
</evidence>
<reference evidence="3" key="1">
    <citation type="journal article" date="2019" name="Int. J. Syst. Evol. Microbiol.">
        <title>The Global Catalogue of Microorganisms (GCM) 10K type strain sequencing project: providing services to taxonomists for standard genome sequencing and annotation.</title>
        <authorList>
            <consortium name="The Broad Institute Genomics Platform"/>
            <consortium name="The Broad Institute Genome Sequencing Center for Infectious Disease"/>
            <person name="Wu L."/>
            <person name="Ma J."/>
        </authorList>
    </citation>
    <scope>NUCLEOTIDE SEQUENCE [LARGE SCALE GENOMIC DNA]</scope>
    <source>
        <strain evidence="3">JCM 17906</strain>
    </source>
</reference>
<name>A0ABP8RDL1_9PSEU</name>
<feature type="transmembrane region" description="Helical" evidence="1">
    <location>
        <begin position="44"/>
        <end position="63"/>
    </location>
</feature>
<dbReference type="EMBL" id="BAABGT010000004">
    <property type="protein sequence ID" value="GAA4536094.1"/>
    <property type="molecule type" value="Genomic_DNA"/>
</dbReference>
<keyword evidence="1" id="KW-1133">Transmembrane helix</keyword>
<dbReference type="RefSeq" id="WP_345411809.1">
    <property type="nucleotide sequence ID" value="NZ_BAABGT010000004.1"/>
</dbReference>
<protein>
    <recommendedName>
        <fullName evidence="4">MFS transporter</fullName>
    </recommendedName>
</protein>
<evidence type="ECO:0000256" key="1">
    <source>
        <dbReference type="SAM" id="Phobius"/>
    </source>
</evidence>
<accession>A0ABP8RDL1</accession>
<gene>
    <name evidence="2" type="ORF">GCM10023175_02480</name>
</gene>
<keyword evidence="3" id="KW-1185">Reference proteome</keyword>
<dbReference type="Proteomes" id="UP001501598">
    <property type="component" value="Unassembled WGS sequence"/>
</dbReference>
<evidence type="ECO:0000313" key="2">
    <source>
        <dbReference type="EMBL" id="GAA4536094.1"/>
    </source>
</evidence>
<feature type="transmembrane region" description="Helical" evidence="1">
    <location>
        <begin position="21"/>
        <end position="38"/>
    </location>
</feature>
<evidence type="ECO:0000313" key="3">
    <source>
        <dbReference type="Proteomes" id="UP001501598"/>
    </source>
</evidence>
<sequence>MHSHPQHPLRALPRGRGMRTVAVTVAALGTAVAGHVLGGAGMPAPGGIALAALALAAPGWWLARDERGWERLTAAQLTFQLTAHLLFLATSSAQPTVHGHADGADHGLVLIAHLVSAAVAGAWLRRGEQRARALSDRALRILFALVDALLTGTRPRLAPTPVRPRRVLRAGRGTLLRHAIVHRGPPLAA</sequence>
<organism evidence="2 3">
    <name type="scientific">Pseudonocardia xishanensis</name>
    <dbReference type="NCBI Taxonomy" id="630995"/>
    <lineage>
        <taxon>Bacteria</taxon>
        <taxon>Bacillati</taxon>
        <taxon>Actinomycetota</taxon>
        <taxon>Actinomycetes</taxon>
        <taxon>Pseudonocardiales</taxon>
        <taxon>Pseudonocardiaceae</taxon>
        <taxon>Pseudonocardia</taxon>
    </lineage>
</organism>
<keyword evidence="1" id="KW-0472">Membrane</keyword>
<comment type="caution">
    <text evidence="2">The sequence shown here is derived from an EMBL/GenBank/DDBJ whole genome shotgun (WGS) entry which is preliminary data.</text>
</comment>